<evidence type="ECO:0000256" key="4">
    <source>
        <dbReference type="ARBA" id="ARBA00022729"/>
    </source>
</evidence>
<dbReference type="GO" id="GO:0016020">
    <property type="term" value="C:membrane"/>
    <property type="evidence" value="ECO:0007669"/>
    <property type="project" value="UniProtKB-SubCell"/>
</dbReference>
<dbReference type="CDD" id="cd08760">
    <property type="entry name" value="Cyt_b561_FRRS1_like"/>
    <property type="match status" value="1"/>
</dbReference>
<keyword evidence="7 8" id="KW-0472">Membrane</keyword>
<evidence type="ECO:0000313" key="13">
    <source>
        <dbReference type="EnsemblPlants" id="Ma06_p13980.1"/>
    </source>
</evidence>
<evidence type="ECO:0000256" key="9">
    <source>
        <dbReference type="SAM" id="SignalP"/>
    </source>
</evidence>
<reference evidence="13" key="2">
    <citation type="submission" date="2021-05" db="UniProtKB">
        <authorList>
            <consortium name="EnsemblPlants"/>
        </authorList>
    </citation>
    <scope>IDENTIFICATION</scope>
    <source>
        <strain evidence="13">subsp. malaccensis</strain>
    </source>
</reference>
<dbReference type="OMA" id="CILWNIS"/>
<evidence type="ECO:0000256" key="7">
    <source>
        <dbReference type="ARBA" id="ARBA00023136"/>
    </source>
</evidence>
<evidence type="ECO:0000256" key="1">
    <source>
        <dbReference type="ARBA" id="ARBA00004370"/>
    </source>
</evidence>
<dbReference type="EnsemblPlants" id="Ma06_t13980.1">
    <property type="protein sequence ID" value="Ma06_p13980.1"/>
    <property type="gene ID" value="Ma06_g13980"/>
</dbReference>
<keyword evidence="2" id="KW-0813">Transport</keyword>
<keyword evidence="5" id="KW-0249">Electron transport</keyword>
<dbReference type="Pfam" id="PF03188">
    <property type="entry name" value="Cytochrom_B561"/>
    <property type="match status" value="1"/>
</dbReference>
<feature type="signal peptide" evidence="9">
    <location>
        <begin position="1"/>
        <end position="23"/>
    </location>
</feature>
<dbReference type="CDD" id="cd09631">
    <property type="entry name" value="DOMON_DOH"/>
    <property type="match status" value="1"/>
</dbReference>
<dbReference type="SMART" id="SM00664">
    <property type="entry name" value="DoH"/>
    <property type="match status" value="1"/>
</dbReference>
<dbReference type="Gramene" id="Ma06_t13980.1">
    <property type="protein sequence ID" value="Ma06_p13980.1"/>
    <property type="gene ID" value="Ma06_g13980"/>
</dbReference>
<dbReference type="SMART" id="SM00665">
    <property type="entry name" value="B561"/>
    <property type="match status" value="1"/>
</dbReference>
<protein>
    <submittedName>
        <fullName evidence="12">(wild Malaysian banana) hypothetical protein</fullName>
    </submittedName>
</protein>
<evidence type="ECO:0000256" key="5">
    <source>
        <dbReference type="ARBA" id="ARBA00022982"/>
    </source>
</evidence>
<dbReference type="PANTHER" id="PTHR23130:SF171">
    <property type="entry name" value="OS01G0895300 PROTEIN"/>
    <property type="match status" value="1"/>
</dbReference>
<name>A0A804JG10_MUSAM</name>
<reference evidence="12" key="1">
    <citation type="submission" date="2021-03" db="EMBL/GenBank/DDBJ databases">
        <authorList>
            <consortium name="Genoscope - CEA"/>
            <person name="William W."/>
        </authorList>
    </citation>
    <scope>NUCLEOTIDE SEQUENCE</scope>
    <source>
        <strain evidence="12">Doubled-haploid Pahang</strain>
    </source>
</reference>
<sequence length="377" mass="40284">MKTSLVHVLLISFSFFCLFFVESQSSDSCASKLTVARLIPVINTTFLSCLTPLRSANFVLRYAKAGPGIWSFVLSAADPKSYVAVGFSGDGRMVGSSAIAGWITGSGAGIAKQYSLGGKKSSGCPPDQGDLLLQGTPVVALQSSRLYLAFQLNVDQPPPYLIFAVGPDNGFPSSPTFLLPEHRDENSISVNYTALGVATSDSGGSEEEEGGEEAFGAKRKHALLVMLGWGVLMPIGIVVARYFKNWDPLWFYSHLSIQGLGFGLGLAGVILGFGLDDDGISGVGAHEGLGIAILVGGCLQVTALLARPGKASKVRKYWNWYHHYVGRAAVVCAVANVFYGFKIAEETKSWNIGYGVFVAVWGFIAIFLELRRCASEK</sequence>
<dbReference type="InterPro" id="IPR005018">
    <property type="entry name" value="DOMON_domain"/>
</dbReference>
<dbReference type="PANTHER" id="PTHR23130">
    <property type="entry name" value="CYTOCHROME B561 AND DOMON DOMAIN-CONTAINING PROTEIN"/>
    <property type="match status" value="1"/>
</dbReference>
<evidence type="ECO:0000256" key="2">
    <source>
        <dbReference type="ARBA" id="ARBA00022448"/>
    </source>
</evidence>
<dbReference type="EMBL" id="HG996471">
    <property type="protein sequence ID" value="CAG1846200.1"/>
    <property type="molecule type" value="Genomic_DNA"/>
</dbReference>
<dbReference type="PROSITE" id="PS50939">
    <property type="entry name" value="CYTOCHROME_B561"/>
    <property type="match status" value="1"/>
</dbReference>
<feature type="transmembrane region" description="Helical" evidence="8">
    <location>
        <begin position="318"/>
        <end position="339"/>
    </location>
</feature>
<keyword evidence="3 8" id="KW-0812">Transmembrane</keyword>
<dbReference type="InterPro" id="IPR006593">
    <property type="entry name" value="Cyt_b561/ferric_Rdtase_TM"/>
</dbReference>
<evidence type="ECO:0000313" key="12">
    <source>
        <dbReference type="EMBL" id="CAG1846200.1"/>
    </source>
</evidence>
<keyword evidence="4 9" id="KW-0732">Signal</keyword>
<dbReference type="PROSITE" id="PS50836">
    <property type="entry name" value="DOMON"/>
    <property type="match status" value="1"/>
</dbReference>
<gene>
    <name evidence="12" type="ORF">GSMUA_159950.1</name>
</gene>
<feature type="chain" id="PRO_5036219945" evidence="9">
    <location>
        <begin position="24"/>
        <end position="377"/>
    </location>
</feature>
<dbReference type="Gene3D" id="1.20.120.1770">
    <property type="match status" value="1"/>
</dbReference>
<organism evidence="13 14">
    <name type="scientific">Musa acuminata subsp. malaccensis</name>
    <name type="common">Wild banana</name>
    <name type="synonym">Musa malaccensis</name>
    <dbReference type="NCBI Taxonomy" id="214687"/>
    <lineage>
        <taxon>Eukaryota</taxon>
        <taxon>Viridiplantae</taxon>
        <taxon>Streptophyta</taxon>
        <taxon>Embryophyta</taxon>
        <taxon>Tracheophyta</taxon>
        <taxon>Spermatophyta</taxon>
        <taxon>Magnoliopsida</taxon>
        <taxon>Liliopsida</taxon>
        <taxon>Zingiberales</taxon>
        <taxon>Musaceae</taxon>
        <taxon>Musa</taxon>
    </lineage>
</organism>
<feature type="domain" description="DOMON" evidence="10">
    <location>
        <begin position="56"/>
        <end position="166"/>
    </location>
</feature>
<dbReference type="KEGG" id="mus:103988370"/>
<evidence type="ECO:0000256" key="6">
    <source>
        <dbReference type="ARBA" id="ARBA00022989"/>
    </source>
</evidence>
<feature type="transmembrane region" description="Helical" evidence="8">
    <location>
        <begin position="351"/>
        <end position="370"/>
    </location>
</feature>
<evidence type="ECO:0000256" key="3">
    <source>
        <dbReference type="ARBA" id="ARBA00022692"/>
    </source>
</evidence>
<dbReference type="OrthoDB" id="19261at2759"/>
<dbReference type="Proteomes" id="UP000012960">
    <property type="component" value="Unplaced"/>
</dbReference>
<keyword evidence="6 8" id="KW-1133">Transmembrane helix</keyword>
<evidence type="ECO:0000313" key="14">
    <source>
        <dbReference type="Proteomes" id="UP000012960"/>
    </source>
</evidence>
<feature type="transmembrane region" description="Helical" evidence="8">
    <location>
        <begin position="222"/>
        <end position="243"/>
    </location>
</feature>
<evidence type="ECO:0000259" key="11">
    <source>
        <dbReference type="PROSITE" id="PS50939"/>
    </source>
</evidence>
<keyword evidence="14" id="KW-1185">Reference proteome</keyword>
<dbReference type="InterPro" id="IPR045266">
    <property type="entry name" value="DOH_DOMON"/>
</dbReference>
<feature type="transmembrane region" description="Helical" evidence="8">
    <location>
        <begin position="255"/>
        <end position="275"/>
    </location>
</feature>
<dbReference type="AlphaFoldDB" id="A0A804JG10"/>
<evidence type="ECO:0000256" key="8">
    <source>
        <dbReference type="SAM" id="Phobius"/>
    </source>
</evidence>
<accession>A0A804JG10</accession>
<comment type="subcellular location">
    <subcellularLocation>
        <location evidence="1">Membrane</location>
    </subcellularLocation>
</comment>
<evidence type="ECO:0000259" key="10">
    <source>
        <dbReference type="PROSITE" id="PS50836"/>
    </source>
</evidence>
<feature type="domain" description="Cytochrome b561" evidence="11">
    <location>
        <begin position="181"/>
        <end position="377"/>
    </location>
</feature>
<feature type="transmembrane region" description="Helical" evidence="8">
    <location>
        <begin position="287"/>
        <end position="306"/>
    </location>
</feature>
<dbReference type="InParanoid" id="A0A804JG10"/>
<proteinExistence type="predicted"/>